<comment type="caution">
    <text evidence="1">The sequence shown here is derived from an EMBL/GenBank/DDBJ whole genome shotgun (WGS) entry which is preliminary data.</text>
</comment>
<gene>
    <name evidence="1" type="ORF">LCGC14_3105090</name>
</gene>
<dbReference type="EMBL" id="LAZR01067022">
    <property type="protein sequence ID" value="KKK52422.1"/>
    <property type="molecule type" value="Genomic_DNA"/>
</dbReference>
<reference evidence="1" key="1">
    <citation type="journal article" date="2015" name="Nature">
        <title>Complex archaea that bridge the gap between prokaryotes and eukaryotes.</title>
        <authorList>
            <person name="Spang A."/>
            <person name="Saw J.H."/>
            <person name="Jorgensen S.L."/>
            <person name="Zaremba-Niedzwiedzka K."/>
            <person name="Martijn J."/>
            <person name="Lind A.E."/>
            <person name="van Eijk R."/>
            <person name="Schleper C."/>
            <person name="Guy L."/>
            <person name="Ettema T.J."/>
        </authorList>
    </citation>
    <scope>NUCLEOTIDE SEQUENCE</scope>
</reference>
<feature type="non-terminal residue" evidence="1">
    <location>
        <position position="1"/>
    </location>
</feature>
<proteinExistence type="predicted"/>
<organism evidence="1">
    <name type="scientific">marine sediment metagenome</name>
    <dbReference type="NCBI Taxonomy" id="412755"/>
    <lineage>
        <taxon>unclassified sequences</taxon>
        <taxon>metagenomes</taxon>
        <taxon>ecological metagenomes</taxon>
    </lineage>
</organism>
<dbReference type="AlphaFoldDB" id="A0A0F8W6R8"/>
<name>A0A0F8W6R8_9ZZZZ</name>
<accession>A0A0F8W6R8</accession>
<sequence>VSATAINTVISGIGFTNNVTGTYQLGYECEGLRFATTETVVNDGGLDLDYRIESTGEDKLFLIDAGLDVVRMGDGDTNYTQIDATGNIKPVGSAFLVFEKASGNGMKVDQTTPTFGFADLLGDQFSKNTGGTKPTLVVYNGDVDAWQFSNGDEAFMSYHIPHDYVLGTDIFLHIHWSQNAAGATGGTIDFKYFAIYAKGHNQASGSTFTSTPITDTFTSININDGGSGLNQYQQHFTEVIISGASATVALFDRDDFEPDGVIELTLEMDADNLTGTPSDPFIHFADIHYQTTGLIGTKAKAPDFYA</sequence>
<evidence type="ECO:0000313" key="1">
    <source>
        <dbReference type="EMBL" id="KKK52422.1"/>
    </source>
</evidence>
<protein>
    <submittedName>
        <fullName evidence="1">Uncharacterized protein</fullName>
    </submittedName>
</protein>